<dbReference type="OrthoDB" id="11098at2157"/>
<dbReference type="eggNOG" id="arCOG00894">
    <property type="taxonomic scope" value="Archaea"/>
</dbReference>
<dbReference type="AlphaFoldDB" id="H8I8A9"/>
<dbReference type="PANTHER" id="PTHR48090">
    <property type="entry name" value="UNDECAPRENYL-PHOSPHATE 4-DEOXY-4-FORMAMIDO-L-ARABINOSE TRANSFERASE-RELATED"/>
    <property type="match status" value="1"/>
</dbReference>
<dbReference type="KEGG" id="mez:Mtc_0191"/>
<name>H8I8A9_METCZ</name>
<accession>H8I8A9</accession>
<protein>
    <submittedName>
        <fullName evidence="3">Glycosyltransferases involved in cell wall biogenesis</fullName>
    </submittedName>
</protein>
<dbReference type="HOGENOM" id="CLU_033536_7_3_2"/>
<evidence type="ECO:0000313" key="4">
    <source>
        <dbReference type="Proteomes" id="UP000005233"/>
    </source>
</evidence>
<feature type="domain" description="DCUN1" evidence="2">
    <location>
        <begin position="1"/>
        <end position="28"/>
    </location>
</feature>
<dbReference type="Gene3D" id="3.90.550.10">
    <property type="entry name" value="Spore Coat Polysaccharide Biosynthesis Protein SpsA, Chain A"/>
    <property type="match status" value="1"/>
</dbReference>
<proteinExistence type="predicted"/>
<dbReference type="InterPro" id="IPR005176">
    <property type="entry name" value="PONY_dom"/>
</dbReference>
<keyword evidence="4" id="KW-1185">Reference proteome</keyword>
<organism evidence="3 4">
    <name type="scientific">Methanocella conradii (strain DSM 24694 / JCM 17849 / CGMCC 1.5162 / HZ254)</name>
    <dbReference type="NCBI Taxonomy" id="1041930"/>
    <lineage>
        <taxon>Archaea</taxon>
        <taxon>Methanobacteriati</taxon>
        <taxon>Methanobacteriota</taxon>
        <taxon>Stenosarchaea group</taxon>
        <taxon>Methanomicrobia</taxon>
        <taxon>Methanocellales</taxon>
        <taxon>Methanocellaceae</taxon>
        <taxon>Methanocella</taxon>
    </lineage>
</organism>
<dbReference type="InterPro" id="IPR050256">
    <property type="entry name" value="Glycosyltransferase_2"/>
</dbReference>
<dbReference type="InterPro" id="IPR001173">
    <property type="entry name" value="Glyco_trans_2-like"/>
</dbReference>
<evidence type="ECO:0000313" key="3">
    <source>
        <dbReference type="EMBL" id="AFC98962.1"/>
    </source>
</evidence>
<dbReference type="Pfam" id="PF00535">
    <property type="entry name" value="Glycos_transf_2"/>
    <property type="match status" value="1"/>
</dbReference>
<dbReference type="PROSITE" id="PS51229">
    <property type="entry name" value="DCUN1"/>
    <property type="match status" value="1"/>
</dbReference>
<dbReference type="InterPro" id="IPR029044">
    <property type="entry name" value="Nucleotide-diphossugar_trans"/>
</dbReference>
<keyword evidence="1" id="KW-0812">Transmembrane</keyword>
<dbReference type="RefSeq" id="WP_014404801.1">
    <property type="nucleotide sequence ID" value="NC_017034.1"/>
</dbReference>
<gene>
    <name evidence="3" type="ordered locus">Mtc_0191</name>
</gene>
<dbReference type="EMBL" id="CP003243">
    <property type="protein sequence ID" value="AFC98962.1"/>
    <property type="molecule type" value="Genomic_DNA"/>
</dbReference>
<feature type="transmembrane region" description="Helical" evidence="1">
    <location>
        <begin position="262"/>
        <end position="288"/>
    </location>
</feature>
<dbReference type="GeneID" id="11970952"/>
<dbReference type="PANTHER" id="PTHR48090:SF7">
    <property type="entry name" value="RFBJ PROTEIN"/>
    <property type="match status" value="1"/>
</dbReference>
<sequence>MKTTLILPAYNEEEALPKTLDEYVGYVDEVIVVNDGSKDRTEIVASEYASKNPKIKYIKHEKNRGKPEAIRTGVKNATGDVLIFTDADCTYPASYIPEAIGYIQKGADMVMGARLFNKHNIRLLNKVGNTIFSMLITYLCYTKIHDAQTGFRVMRKDVFPRLDVQARGLEYETKMTMRAAKMGYNIVEIPIEYRKRVGKSKLHPFKDGYNMLKSIPSIIWDESTALFKSVIIINALLFIIGLAFGIYSIYDKLAHGTLVHQYYPLISVIMLLVAMQLMSFSLMMDFIVNKLNKIDEKLKRI</sequence>
<dbReference type="SUPFAM" id="SSF53448">
    <property type="entry name" value="Nucleotide-diphospho-sugar transferases"/>
    <property type="match status" value="1"/>
</dbReference>
<feature type="transmembrane region" description="Helical" evidence="1">
    <location>
        <begin position="230"/>
        <end position="250"/>
    </location>
</feature>
<dbReference type="Proteomes" id="UP000005233">
    <property type="component" value="Chromosome"/>
</dbReference>
<dbReference type="STRING" id="1041930.Mtc_0191"/>
<keyword evidence="1" id="KW-1133">Transmembrane helix</keyword>
<evidence type="ECO:0000256" key="1">
    <source>
        <dbReference type="SAM" id="Phobius"/>
    </source>
</evidence>
<reference evidence="3 4" key="1">
    <citation type="journal article" date="2012" name="J. Bacteriol.">
        <title>Complete genome sequence of a thermophilic methanogen, Methanocella conradii HZ254, isolated from Chinese rice field soil.</title>
        <authorList>
            <person name="Lu Z."/>
            <person name="Lu Y."/>
        </authorList>
    </citation>
    <scope>NUCLEOTIDE SEQUENCE [LARGE SCALE GENOMIC DNA]</scope>
    <source>
        <strain evidence="4">DSM 24694 / JCM 17849 / CGMCC 1.5162 / HZ254</strain>
    </source>
</reference>
<evidence type="ECO:0000259" key="2">
    <source>
        <dbReference type="PROSITE" id="PS51229"/>
    </source>
</evidence>
<dbReference type="CDD" id="cd04179">
    <property type="entry name" value="DPM_DPG-synthase_like"/>
    <property type="match status" value="1"/>
</dbReference>
<keyword evidence="1" id="KW-0472">Membrane</keyword>